<comment type="caution">
    <text evidence="1">The sequence shown here is derived from an EMBL/GenBank/DDBJ whole genome shotgun (WGS) entry which is preliminary data.</text>
</comment>
<evidence type="ECO:0000313" key="1">
    <source>
        <dbReference type="EMBL" id="HIR46960.1"/>
    </source>
</evidence>
<dbReference type="Proteomes" id="UP000824242">
    <property type="component" value="Unassembled WGS sequence"/>
</dbReference>
<evidence type="ECO:0000313" key="2">
    <source>
        <dbReference type="Proteomes" id="UP000824242"/>
    </source>
</evidence>
<name>A0A9D1ANX5_9FIRM</name>
<proteinExistence type="predicted"/>
<gene>
    <name evidence="1" type="ORF">IAB89_04785</name>
</gene>
<sequence length="107" mass="11723">MKELYELILHSQLGPRPGLLSLLRHGPDVSGTLSLAGYENSVNGQWDGVRTFTLLHPLRTAVGTHQCRSVLTLAGETITGTAELEECTMHWSGRRLPANEPKEGDCE</sequence>
<protein>
    <submittedName>
        <fullName evidence="1">Uncharacterized protein</fullName>
    </submittedName>
</protein>
<accession>A0A9D1ANX5</accession>
<reference evidence="1" key="1">
    <citation type="submission" date="2020-10" db="EMBL/GenBank/DDBJ databases">
        <authorList>
            <person name="Gilroy R."/>
        </authorList>
    </citation>
    <scope>NUCLEOTIDE SEQUENCE</scope>
    <source>
        <strain evidence="1">ChiSxjej1B13-7958</strain>
    </source>
</reference>
<reference evidence="1" key="2">
    <citation type="journal article" date="2021" name="PeerJ">
        <title>Extensive microbial diversity within the chicken gut microbiome revealed by metagenomics and culture.</title>
        <authorList>
            <person name="Gilroy R."/>
            <person name="Ravi A."/>
            <person name="Getino M."/>
            <person name="Pursley I."/>
            <person name="Horton D.L."/>
            <person name="Alikhan N.F."/>
            <person name="Baker D."/>
            <person name="Gharbi K."/>
            <person name="Hall N."/>
            <person name="Watson M."/>
            <person name="Adriaenssens E.M."/>
            <person name="Foster-Nyarko E."/>
            <person name="Jarju S."/>
            <person name="Secka A."/>
            <person name="Antonio M."/>
            <person name="Oren A."/>
            <person name="Chaudhuri R.R."/>
            <person name="La Ragione R."/>
            <person name="Hildebrand F."/>
            <person name="Pallen M.J."/>
        </authorList>
    </citation>
    <scope>NUCLEOTIDE SEQUENCE</scope>
    <source>
        <strain evidence="1">ChiSxjej1B13-7958</strain>
    </source>
</reference>
<dbReference type="AlphaFoldDB" id="A0A9D1ANX5"/>
<dbReference type="EMBL" id="DVGZ01000047">
    <property type="protein sequence ID" value="HIR46960.1"/>
    <property type="molecule type" value="Genomic_DNA"/>
</dbReference>
<organism evidence="1 2">
    <name type="scientific">Candidatus Caccousia avicola</name>
    <dbReference type="NCBI Taxonomy" id="2840721"/>
    <lineage>
        <taxon>Bacteria</taxon>
        <taxon>Bacillati</taxon>
        <taxon>Bacillota</taxon>
        <taxon>Clostridia</taxon>
        <taxon>Eubacteriales</taxon>
        <taxon>Oscillospiraceae</taxon>
        <taxon>Oscillospiraceae incertae sedis</taxon>
        <taxon>Candidatus Caccousia</taxon>
    </lineage>
</organism>